<name>A0ABP7UXB7_9FLAO</name>
<evidence type="ECO:0000313" key="1">
    <source>
        <dbReference type="EMBL" id="GAA4054978.1"/>
    </source>
</evidence>
<reference evidence="2" key="1">
    <citation type="journal article" date="2019" name="Int. J. Syst. Evol. Microbiol.">
        <title>The Global Catalogue of Microorganisms (GCM) 10K type strain sequencing project: providing services to taxonomists for standard genome sequencing and annotation.</title>
        <authorList>
            <consortium name="The Broad Institute Genomics Platform"/>
            <consortium name="The Broad Institute Genome Sequencing Center for Infectious Disease"/>
            <person name="Wu L."/>
            <person name="Ma J."/>
        </authorList>
    </citation>
    <scope>NUCLEOTIDE SEQUENCE [LARGE SCALE GENOMIC DNA]</scope>
    <source>
        <strain evidence="2">JCM 17068</strain>
    </source>
</reference>
<dbReference type="Proteomes" id="UP001500426">
    <property type="component" value="Unassembled WGS sequence"/>
</dbReference>
<protein>
    <recommendedName>
        <fullName evidence="3">Periplasmic heavy metal sensor</fullName>
    </recommendedName>
</protein>
<evidence type="ECO:0000313" key="2">
    <source>
        <dbReference type="Proteomes" id="UP001500426"/>
    </source>
</evidence>
<accession>A0ABP7UXB7</accession>
<sequence>MIMNKTKLLSFAVIALLLLNFGILGFIFLSKDKESPNGRKMPREIVIEKLHFDENQIVNYEKIIKIHQNTIRDLDDSIRETKNELYQLLNSDKIDTLKKDSLLLELASYQKQIETTHFNHFLEIKKICKKVQLSNYNELTQELSKIFSNRRKPRNE</sequence>
<organism evidence="1 2">
    <name type="scientific">Flavobacterium chungnamense</name>
    <dbReference type="NCBI Taxonomy" id="706182"/>
    <lineage>
        <taxon>Bacteria</taxon>
        <taxon>Pseudomonadati</taxon>
        <taxon>Bacteroidota</taxon>
        <taxon>Flavobacteriia</taxon>
        <taxon>Flavobacteriales</taxon>
        <taxon>Flavobacteriaceae</taxon>
        <taxon>Flavobacterium</taxon>
    </lineage>
</organism>
<dbReference type="EMBL" id="BAABCS010000020">
    <property type="protein sequence ID" value="GAA4054978.1"/>
    <property type="molecule type" value="Genomic_DNA"/>
</dbReference>
<evidence type="ECO:0008006" key="3">
    <source>
        <dbReference type="Google" id="ProtNLM"/>
    </source>
</evidence>
<gene>
    <name evidence="1" type="ORF">GCM10022388_21820</name>
</gene>
<dbReference type="Gene3D" id="1.20.120.1490">
    <property type="match status" value="1"/>
</dbReference>
<comment type="caution">
    <text evidence="1">The sequence shown here is derived from an EMBL/GenBank/DDBJ whole genome shotgun (WGS) entry which is preliminary data.</text>
</comment>
<keyword evidence="2" id="KW-1185">Reference proteome</keyword>
<proteinExistence type="predicted"/>